<keyword evidence="5" id="KW-0969">Cilium</keyword>
<protein>
    <submittedName>
        <fullName evidence="5">Cilia- and flagella-associated protein 77</fullName>
    </submittedName>
</protein>
<evidence type="ECO:0000313" key="5">
    <source>
        <dbReference type="EMBL" id="KAI2664701.1"/>
    </source>
</evidence>
<evidence type="ECO:0000256" key="2">
    <source>
        <dbReference type="RuleBase" id="RU000682"/>
    </source>
</evidence>
<comment type="subcellular location">
    <subcellularLocation>
        <location evidence="1 2">Nucleus</location>
    </subcellularLocation>
</comment>
<dbReference type="EMBL" id="JACTAM010000005">
    <property type="protein sequence ID" value="KAI2664701.1"/>
    <property type="molecule type" value="Genomic_DNA"/>
</dbReference>
<evidence type="ECO:0000256" key="3">
    <source>
        <dbReference type="SAM" id="MobiDB-lite"/>
    </source>
</evidence>
<feature type="compositionally biased region" description="Basic and acidic residues" evidence="3">
    <location>
        <begin position="463"/>
        <end position="477"/>
    </location>
</feature>
<keyword evidence="1 2" id="KW-0371">Homeobox</keyword>
<dbReference type="InterPro" id="IPR029147">
    <property type="entry name" value="CFAP77"/>
</dbReference>
<dbReference type="InterPro" id="IPR001356">
    <property type="entry name" value="HD"/>
</dbReference>
<feature type="region of interest" description="Disordered" evidence="3">
    <location>
        <begin position="1"/>
        <end position="23"/>
    </location>
</feature>
<comment type="caution">
    <text evidence="5">The sequence shown here is derived from an EMBL/GenBank/DDBJ whole genome shotgun (WGS) entry which is preliminary data.</text>
</comment>
<dbReference type="InterPro" id="IPR009057">
    <property type="entry name" value="Homeodomain-like_sf"/>
</dbReference>
<feature type="DNA-binding region" description="Homeobox" evidence="1">
    <location>
        <begin position="489"/>
        <end position="541"/>
    </location>
</feature>
<dbReference type="SMART" id="SM00389">
    <property type="entry name" value="HOX"/>
    <property type="match status" value="1"/>
</dbReference>
<feature type="region of interest" description="Disordered" evidence="3">
    <location>
        <begin position="365"/>
        <end position="393"/>
    </location>
</feature>
<dbReference type="PANTHER" id="PTHR28617:SF1">
    <property type="entry name" value="CILIA- AND FLAGELLA-ASSOCIATED PROTEIN 77"/>
    <property type="match status" value="1"/>
</dbReference>
<evidence type="ECO:0000313" key="6">
    <source>
        <dbReference type="Proteomes" id="UP000830375"/>
    </source>
</evidence>
<dbReference type="SUPFAM" id="SSF46689">
    <property type="entry name" value="Homeodomain-like"/>
    <property type="match status" value="1"/>
</dbReference>
<dbReference type="PROSITE" id="PS50071">
    <property type="entry name" value="HOMEOBOX_2"/>
    <property type="match status" value="1"/>
</dbReference>
<feature type="domain" description="Homeobox" evidence="4">
    <location>
        <begin position="487"/>
        <end position="540"/>
    </location>
</feature>
<gene>
    <name evidence="5" type="ORF">H4Q32_002968</name>
</gene>
<proteinExistence type="predicted"/>
<keyword evidence="5" id="KW-0282">Flagellum</keyword>
<name>A0ABQ8MPC7_LABRO</name>
<accession>A0ABQ8MPC7</accession>
<feature type="compositionally biased region" description="Basic and acidic residues" evidence="3">
    <location>
        <begin position="365"/>
        <end position="375"/>
    </location>
</feature>
<dbReference type="PANTHER" id="PTHR28617">
    <property type="entry name" value="CILIA- AND FLAGELLA-ASSOCIATED PROTEIN 77"/>
    <property type="match status" value="1"/>
</dbReference>
<keyword evidence="1 2" id="KW-0539">Nucleus</keyword>
<evidence type="ECO:0000259" key="4">
    <source>
        <dbReference type="PROSITE" id="PS50071"/>
    </source>
</evidence>
<evidence type="ECO:0000256" key="1">
    <source>
        <dbReference type="PROSITE-ProRule" id="PRU00108"/>
    </source>
</evidence>
<dbReference type="Gene3D" id="1.10.10.60">
    <property type="entry name" value="Homeodomain-like"/>
    <property type="match status" value="1"/>
</dbReference>
<reference evidence="5 6" key="1">
    <citation type="submission" date="2022-01" db="EMBL/GenBank/DDBJ databases">
        <title>A high-quality chromosome-level genome assembly of rohu carp, Labeo rohita.</title>
        <authorList>
            <person name="Arick M.A. II"/>
            <person name="Hsu C.-Y."/>
            <person name="Magbanua Z."/>
            <person name="Pechanova O."/>
            <person name="Grover C."/>
            <person name="Miller E."/>
            <person name="Thrash A."/>
            <person name="Ezzel L."/>
            <person name="Alam S."/>
            <person name="Benzie J."/>
            <person name="Hamilton M."/>
            <person name="Karsi A."/>
            <person name="Lawrence M.L."/>
            <person name="Peterson D.G."/>
        </authorList>
    </citation>
    <scope>NUCLEOTIDE SEQUENCE [LARGE SCALE GENOMIC DNA]</scope>
    <source>
        <strain evidence="6">BAU-BD-2019</strain>
        <tissue evidence="5">Blood</tissue>
    </source>
</reference>
<keyword evidence="6" id="KW-1185">Reference proteome</keyword>
<feature type="region of interest" description="Disordered" evidence="3">
    <location>
        <begin position="449"/>
        <end position="495"/>
    </location>
</feature>
<dbReference type="Pfam" id="PF00046">
    <property type="entry name" value="Homeodomain"/>
    <property type="match status" value="1"/>
</dbReference>
<dbReference type="CDD" id="cd00086">
    <property type="entry name" value="homeodomain"/>
    <property type="match status" value="1"/>
</dbReference>
<dbReference type="Proteomes" id="UP000830375">
    <property type="component" value="Unassembled WGS sequence"/>
</dbReference>
<keyword evidence="5" id="KW-0966">Cell projection</keyword>
<organism evidence="5 6">
    <name type="scientific">Labeo rohita</name>
    <name type="common">Indian major carp</name>
    <name type="synonym">Cyprinus rohita</name>
    <dbReference type="NCBI Taxonomy" id="84645"/>
    <lineage>
        <taxon>Eukaryota</taxon>
        <taxon>Metazoa</taxon>
        <taxon>Chordata</taxon>
        <taxon>Craniata</taxon>
        <taxon>Vertebrata</taxon>
        <taxon>Euteleostomi</taxon>
        <taxon>Actinopterygii</taxon>
        <taxon>Neopterygii</taxon>
        <taxon>Teleostei</taxon>
        <taxon>Ostariophysi</taxon>
        <taxon>Cypriniformes</taxon>
        <taxon>Cyprinidae</taxon>
        <taxon>Labeoninae</taxon>
        <taxon>Labeonini</taxon>
        <taxon>Labeo</taxon>
    </lineage>
</organism>
<sequence>MIRPGLRSSMPLPDKIKPVPLRPNKPTKLLLKQGFELFNGAQRKIPALGKTKSRGLSYPGPDFVFGTATTVQDGGVPEAISSWHTHTMSTRNREAERDFIALNREGVKSGLVTAKELHQYRATHDIRRQPLTREGFRRSAPARIPADASFGISNRPSTPISELMEYKYAQRWLEEQQVKDKILQAHQHKKAQLGRIQDTRTTLLRKSRPLPEAPSMWKMPRFQQVGPALDTFRDPEARKKAMSAHHSETASRRGILGQGTYTLYLSLVLKLTGALYGFAFEELYVNKFNKTDLQSTTEEGSEFFCFNDQNCNLILRIIKTRKDKCAFDIEFVPRWRYQTGRALGSSLYFLTDRAVRVCQRGECRSPAELSPRSDLDSGCSSPPSPRRTSVEDAVQRHARALGLDSPLQISQQPRTVTSSFLIRDILADCKPLAACAPYSSTGQSAQDAEDCMDKLHSNSSSDSEYRVKDEADREISSSRDSPSSRLKKPRKARTAFTDHQLAQLERSFERQKYLSVQDRMELAASLNLTDTQVKTWYQNRSLVSNLDPGPGLYLYRGPSAPPPPVQRPLVPRILLHGLQGAGDPASLPGVIPRHTPR</sequence>
<keyword evidence="1 2" id="KW-0238">DNA-binding</keyword>
<dbReference type="Pfam" id="PF14825">
    <property type="entry name" value="CFAP77"/>
    <property type="match status" value="1"/>
</dbReference>